<dbReference type="GeneID" id="39611403"/>
<feature type="region of interest" description="Disordered" evidence="1">
    <location>
        <begin position="447"/>
        <end position="466"/>
    </location>
</feature>
<feature type="region of interest" description="Disordered" evidence="1">
    <location>
        <begin position="575"/>
        <end position="594"/>
    </location>
</feature>
<organism evidence="2 3">
    <name type="scientific">Verticillium nonalfalfae</name>
    <dbReference type="NCBI Taxonomy" id="1051616"/>
    <lineage>
        <taxon>Eukaryota</taxon>
        <taxon>Fungi</taxon>
        <taxon>Dikarya</taxon>
        <taxon>Ascomycota</taxon>
        <taxon>Pezizomycotina</taxon>
        <taxon>Sordariomycetes</taxon>
        <taxon>Hypocreomycetidae</taxon>
        <taxon>Glomerellales</taxon>
        <taxon>Plectosphaerellaceae</taxon>
        <taxon>Verticillium</taxon>
    </lineage>
</organism>
<accession>A0A3M9Y6K1</accession>
<evidence type="ECO:0000256" key="1">
    <source>
        <dbReference type="SAM" id="MobiDB-lite"/>
    </source>
</evidence>
<feature type="region of interest" description="Disordered" evidence="1">
    <location>
        <begin position="529"/>
        <end position="557"/>
    </location>
</feature>
<dbReference type="AlphaFoldDB" id="A0A3M9Y6K1"/>
<dbReference type="RefSeq" id="XP_028494297.1">
    <property type="nucleotide sequence ID" value="XM_028641819.1"/>
</dbReference>
<evidence type="ECO:0000313" key="3">
    <source>
        <dbReference type="Proteomes" id="UP000267145"/>
    </source>
</evidence>
<feature type="region of interest" description="Disordered" evidence="1">
    <location>
        <begin position="471"/>
        <end position="510"/>
    </location>
</feature>
<sequence>MGNAPSVETLHSQSNIHAAQDIYSPPPAKRQPQKLSKPRVGNHASSNTASRRRDSNAPSIASSVSPLPPNPSPNPNQNLTVDTRRSSALPSPVMLSPAPSSFSNVLIAPSIPPETTSNHTGGSKDWYRRSSGLFRSKSSQEDRTNRRRSGLVPPMPGERSSRANSMNWESQANLDHARQQLESWNIAGNRQSVNYDMSSYESRRLLNMTDQTLVQEPEAFTVEPQLGEIDQATWKSSHPHEVPAISIPRVDSNVSLYAPARRRSVIQTPGVATRKPGDSSVSRKSSFRHSHPPTPVGGRSRRGSYVAEAEVVRVISMPPPRIIAVDEVERVETPSELDYRQLGAMKHGSLRITNGAASPAPSIDGDLPHDNAFDRAQECEIPMAVQTPKQTLAPITTTFINRKTVSSVSQSTFVGYEEPGDTSGHCLSPEYAPYEVLDVLSPWSPLQTASDDMHSPSSSSKMRKRLHASSSYIFGRTPEKSESTPASSASMGPAEERSSSALSIGGNSGNRNKLQRLLSGAEAGGINSIRDSLTSPEATSAAVAETSKGARRRSLQPISASISQAAAAIMSRKSIRRKPISTHKQQSDQSQENELIQNGFESSVTSIDSTRDSVGRSAFDQAFIALPADDRQYTDTRRSMTMTAQQERDLALAIMQIANPGATRNVPASTEDEVDASCPPLSAPPVPSIKPEFQHLQHAAFASVQPSHLNSSANRGTSSAANHGIHRPMSATVGAQQVRSPGLRHRSSYDGHSSLQRHAGFGQGRYQTSTQMQMQTGGYYQNQLLQLQEQSWRGEEQNFGRSGPADPRLGHSRNQSGGTNPPYRILHSYNSPAYRNVQLWS</sequence>
<name>A0A3M9Y6K1_9PEZI</name>
<evidence type="ECO:0000313" key="2">
    <source>
        <dbReference type="EMBL" id="RNJ56139.1"/>
    </source>
</evidence>
<proteinExistence type="predicted"/>
<keyword evidence="3" id="KW-1185">Reference proteome</keyword>
<feature type="region of interest" description="Disordered" evidence="1">
    <location>
        <begin position="1"/>
        <end position="164"/>
    </location>
</feature>
<feature type="compositionally biased region" description="Polar residues" evidence="1">
    <location>
        <begin position="706"/>
        <end position="721"/>
    </location>
</feature>
<feature type="region of interest" description="Disordered" evidence="1">
    <location>
        <begin position="791"/>
        <end position="827"/>
    </location>
</feature>
<feature type="compositionally biased region" description="Polar residues" evidence="1">
    <location>
        <begin position="529"/>
        <end position="538"/>
    </location>
</feature>
<dbReference type="EMBL" id="RBVV01000063">
    <property type="protein sequence ID" value="RNJ56139.1"/>
    <property type="molecule type" value="Genomic_DNA"/>
</dbReference>
<feature type="compositionally biased region" description="Polar residues" evidence="1">
    <location>
        <begin position="582"/>
        <end position="594"/>
    </location>
</feature>
<dbReference type="Proteomes" id="UP000267145">
    <property type="component" value="Unassembled WGS sequence"/>
</dbReference>
<gene>
    <name evidence="2" type="ORF">D7B24_007714</name>
</gene>
<comment type="caution">
    <text evidence="2">The sequence shown here is derived from an EMBL/GenBank/DDBJ whole genome shotgun (WGS) entry which is preliminary data.</text>
</comment>
<protein>
    <submittedName>
        <fullName evidence="2">Uncharacterized protein</fullName>
    </submittedName>
</protein>
<dbReference type="STRING" id="1051616.A0A3M9Y6K1"/>
<feature type="region of interest" description="Disordered" evidence="1">
    <location>
        <begin position="706"/>
        <end position="758"/>
    </location>
</feature>
<feature type="region of interest" description="Disordered" evidence="1">
    <location>
        <begin position="268"/>
        <end position="302"/>
    </location>
</feature>
<reference evidence="2 3" key="1">
    <citation type="submission" date="2018-10" db="EMBL/GenBank/DDBJ databases">
        <title>Genome sequence of Verticillium nonalfalfae VnAa140.</title>
        <authorList>
            <person name="Stajich J.E."/>
            <person name="Kasson M.T."/>
        </authorList>
    </citation>
    <scope>NUCLEOTIDE SEQUENCE [LARGE SCALE GENOMIC DNA]</scope>
    <source>
        <strain evidence="2 3">VnAa140</strain>
    </source>
</reference>